<evidence type="ECO:0000313" key="3">
    <source>
        <dbReference type="Proteomes" id="UP000287394"/>
    </source>
</evidence>
<dbReference type="EMBL" id="AP025739">
    <property type="protein sequence ID" value="BDI27971.1"/>
    <property type="molecule type" value="Genomic_DNA"/>
</dbReference>
<accession>A0A402CRH3</accession>
<feature type="region of interest" description="Disordered" evidence="1">
    <location>
        <begin position="59"/>
        <end position="84"/>
    </location>
</feature>
<gene>
    <name evidence="2" type="ORF">CCAX7_000220</name>
</gene>
<dbReference type="Proteomes" id="UP000287394">
    <property type="component" value="Chromosome"/>
</dbReference>
<organism evidence="2 3">
    <name type="scientific">Capsulimonas corticalis</name>
    <dbReference type="NCBI Taxonomy" id="2219043"/>
    <lineage>
        <taxon>Bacteria</taxon>
        <taxon>Bacillati</taxon>
        <taxon>Armatimonadota</taxon>
        <taxon>Armatimonadia</taxon>
        <taxon>Capsulimonadales</taxon>
        <taxon>Capsulimonadaceae</taxon>
        <taxon>Capsulimonas</taxon>
    </lineage>
</organism>
<dbReference type="KEGG" id="ccot:CCAX7_000220"/>
<dbReference type="RefSeq" id="WP_119319933.1">
    <property type="nucleotide sequence ID" value="NZ_AP025739.1"/>
</dbReference>
<proteinExistence type="predicted"/>
<evidence type="ECO:0000313" key="2">
    <source>
        <dbReference type="EMBL" id="BDI27971.1"/>
    </source>
</evidence>
<feature type="compositionally biased region" description="Polar residues" evidence="1">
    <location>
        <begin position="62"/>
        <end position="84"/>
    </location>
</feature>
<evidence type="ECO:0000256" key="1">
    <source>
        <dbReference type="SAM" id="MobiDB-lite"/>
    </source>
</evidence>
<sequence length="84" mass="8443">MKINLWGWLKSLLNHNRTAIASVVTAAAVTAFQSAAAGKVNWPLVGVSVVTAVGAAAKSPVLSPTSQDPPAGSSEENANEGSGN</sequence>
<dbReference type="AlphaFoldDB" id="A0A402CRH3"/>
<reference evidence="2 3" key="1">
    <citation type="journal article" date="2019" name="Int. J. Syst. Evol. Microbiol.">
        <title>Capsulimonas corticalis gen. nov., sp. nov., an aerobic capsulated bacterium, of a novel bacterial order, Capsulimonadales ord. nov., of the class Armatimonadia of the phylum Armatimonadetes.</title>
        <authorList>
            <person name="Li J."/>
            <person name="Kudo C."/>
            <person name="Tonouchi A."/>
        </authorList>
    </citation>
    <scope>NUCLEOTIDE SEQUENCE [LARGE SCALE GENOMIC DNA]</scope>
    <source>
        <strain evidence="2 3">AX-7</strain>
    </source>
</reference>
<protein>
    <submittedName>
        <fullName evidence="2">Uncharacterized protein</fullName>
    </submittedName>
</protein>
<name>A0A402CRH3_9BACT</name>
<keyword evidence="3" id="KW-1185">Reference proteome</keyword>